<comment type="caution">
    <text evidence="1">The sequence shown here is derived from an EMBL/GenBank/DDBJ whole genome shotgun (WGS) entry which is preliminary data.</text>
</comment>
<accession>A0A4Z2GXZ8</accession>
<organism evidence="1 2">
    <name type="scientific">Liparis tanakae</name>
    <name type="common">Tanaka's snailfish</name>
    <dbReference type="NCBI Taxonomy" id="230148"/>
    <lineage>
        <taxon>Eukaryota</taxon>
        <taxon>Metazoa</taxon>
        <taxon>Chordata</taxon>
        <taxon>Craniata</taxon>
        <taxon>Vertebrata</taxon>
        <taxon>Euteleostomi</taxon>
        <taxon>Actinopterygii</taxon>
        <taxon>Neopterygii</taxon>
        <taxon>Teleostei</taxon>
        <taxon>Neoteleostei</taxon>
        <taxon>Acanthomorphata</taxon>
        <taxon>Eupercaria</taxon>
        <taxon>Perciformes</taxon>
        <taxon>Cottioidei</taxon>
        <taxon>Cottales</taxon>
        <taxon>Liparidae</taxon>
        <taxon>Liparis</taxon>
    </lineage>
</organism>
<name>A0A4Z2GXZ8_9TELE</name>
<dbReference type="AlphaFoldDB" id="A0A4Z2GXZ8"/>
<protein>
    <submittedName>
        <fullName evidence="1">Uncharacterized protein</fullName>
    </submittedName>
</protein>
<dbReference type="Proteomes" id="UP000314294">
    <property type="component" value="Unassembled WGS sequence"/>
</dbReference>
<gene>
    <name evidence="1" type="ORF">EYF80_031281</name>
</gene>
<evidence type="ECO:0000313" key="1">
    <source>
        <dbReference type="EMBL" id="TNN58478.1"/>
    </source>
</evidence>
<reference evidence="1 2" key="1">
    <citation type="submission" date="2019-03" db="EMBL/GenBank/DDBJ databases">
        <title>First draft genome of Liparis tanakae, snailfish: a comprehensive survey of snailfish specific genes.</title>
        <authorList>
            <person name="Kim W."/>
            <person name="Song I."/>
            <person name="Jeong J.-H."/>
            <person name="Kim D."/>
            <person name="Kim S."/>
            <person name="Ryu S."/>
            <person name="Song J.Y."/>
            <person name="Lee S.K."/>
        </authorList>
    </citation>
    <scope>NUCLEOTIDE SEQUENCE [LARGE SCALE GENOMIC DNA]</scope>
    <source>
        <tissue evidence="1">Muscle</tissue>
    </source>
</reference>
<dbReference type="EMBL" id="SRLO01000377">
    <property type="protein sequence ID" value="TNN58478.1"/>
    <property type="molecule type" value="Genomic_DNA"/>
</dbReference>
<proteinExistence type="predicted"/>
<sequence>MYRWAMLGSASGIFRVGLRPLSCGQDLHVLPVLLHESKSNRFTQRLQMFLQLSPLHLQHYCGRVPIRLHLRSHINVSALSERPGPPPFRMGWEEAPGACTRRPIWIEERVPEVERGAAVSRVRAVVLSVAGALALGPGATGGSNIGPTASFCPRAQGEQNSEVL</sequence>
<evidence type="ECO:0000313" key="2">
    <source>
        <dbReference type="Proteomes" id="UP000314294"/>
    </source>
</evidence>
<keyword evidence="2" id="KW-1185">Reference proteome</keyword>